<feature type="compositionally biased region" description="Polar residues" evidence="1">
    <location>
        <begin position="91"/>
        <end position="100"/>
    </location>
</feature>
<evidence type="ECO:0000313" key="3">
    <source>
        <dbReference type="Proteomes" id="UP000268014"/>
    </source>
</evidence>
<dbReference type="AlphaFoldDB" id="A0A0N4WSE0"/>
<keyword evidence="3" id="KW-1185">Reference proteome</keyword>
<dbReference type="OrthoDB" id="6159439at2759"/>
<evidence type="ECO:0000313" key="4">
    <source>
        <dbReference type="WBParaSite" id="HPLM_0001444801-mRNA-1"/>
    </source>
</evidence>
<dbReference type="Proteomes" id="UP000268014">
    <property type="component" value="Unassembled WGS sequence"/>
</dbReference>
<feature type="region of interest" description="Disordered" evidence="1">
    <location>
        <begin position="81"/>
        <end position="118"/>
    </location>
</feature>
<evidence type="ECO:0000313" key="2">
    <source>
        <dbReference type="EMBL" id="VDO52797.1"/>
    </source>
</evidence>
<feature type="compositionally biased region" description="Polar residues" evidence="1">
    <location>
        <begin position="107"/>
        <end position="118"/>
    </location>
</feature>
<accession>A0A0N4WSE0</accession>
<sequence>MPSYYGISPINQSVFFLFRYSLRSVNVNYTPHLCYDFGDADDEQRSEQQESTPTRVHPTTMVGLFANAYYSGFNLNPGTGRSLPTGAFWPQQPQQPTSDAQSERSNSEASPPVVPTSTTVNHMAHNYTPGYPEWQAAQKAFAAAQSVNGAAAGTKFPPGPSVEQFANILRFMTPFNCPLNICKLEGLLYSPKWFLVNCAGFDMMSAAVNPMCPPEFYHPGITWPGYQYGQQYPFATGPYAQHMMDIPGLTVPGTIHLFAITVPTVAGWIARRVIGVGLFQVVAQERRRFRLTSSVSGFQNSYDQSLAFFPGDELSSRLGVNNMIAESYKVIFT</sequence>
<name>A0A0N4WSE0_HAEPC</name>
<dbReference type="EMBL" id="UZAF01018569">
    <property type="protein sequence ID" value="VDO52797.1"/>
    <property type="molecule type" value="Genomic_DNA"/>
</dbReference>
<reference evidence="2 3" key="2">
    <citation type="submission" date="2018-11" db="EMBL/GenBank/DDBJ databases">
        <authorList>
            <consortium name="Pathogen Informatics"/>
        </authorList>
    </citation>
    <scope>NUCLEOTIDE SEQUENCE [LARGE SCALE GENOMIC DNA]</scope>
    <source>
        <strain evidence="2 3">MHpl1</strain>
    </source>
</reference>
<gene>
    <name evidence="2" type="ORF">HPLM_LOCUS14440</name>
</gene>
<protein>
    <submittedName>
        <fullName evidence="2 4">Uncharacterized protein</fullName>
    </submittedName>
</protein>
<dbReference type="WBParaSite" id="HPLM_0001444801-mRNA-1">
    <property type="protein sequence ID" value="HPLM_0001444801-mRNA-1"/>
    <property type="gene ID" value="HPLM_0001444801"/>
</dbReference>
<organism evidence="4">
    <name type="scientific">Haemonchus placei</name>
    <name type="common">Barber's pole worm</name>
    <dbReference type="NCBI Taxonomy" id="6290"/>
    <lineage>
        <taxon>Eukaryota</taxon>
        <taxon>Metazoa</taxon>
        <taxon>Ecdysozoa</taxon>
        <taxon>Nematoda</taxon>
        <taxon>Chromadorea</taxon>
        <taxon>Rhabditida</taxon>
        <taxon>Rhabditina</taxon>
        <taxon>Rhabditomorpha</taxon>
        <taxon>Strongyloidea</taxon>
        <taxon>Trichostrongylidae</taxon>
        <taxon>Haemonchus</taxon>
    </lineage>
</organism>
<reference evidence="4" key="1">
    <citation type="submission" date="2017-02" db="UniProtKB">
        <authorList>
            <consortium name="WormBaseParasite"/>
        </authorList>
    </citation>
    <scope>IDENTIFICATION</scope>
</reference>
<evidence type="ECO:0000256" key="1">
    <source>
        <dbReference type="SAM" id="MobiDB-lite"/>
    </source>
</evidence>
<proteinExistence type="predicted"/>